<name>A0A814Q8Z9_ADIRI</name>
<protein>
    <recommendedName>
        <fullName evidence="2">Apple domain-containing protein</fullName>
    </recommendedName>
</protein>
<evidence type="ECO:0000313" key="3">
    <source>
        <dbReference type="EMBL" id="CAF1117018.1"/>
    </source>
</evidence>
<keyword evidence="1" id="KW-0732">Signal</keyword>
<dbReference type="EMBL" id="CAJNOR010001301">
    <property type="protein sequence ID" value="CAF1117018.1"/>
    <property type="molecule type" value="Genomic_DNA"/>
</dbReference>
<evidence type="ECO:0000256" key="1">
    <source>
        <dbReference type="SAM" id="SignalP"/>
    </source>
</evidence>
<comment type="caution">
    <text evidence="3">The sequence shown here is derived from an EMBL/GenBank/DDBJ whole genome shotgun (WGS) entry which is preliminary data.</text>
</comment>
<feature type="signal peptide" evidence="1">
    <location>
        <begin position="1"/>
        <end position="19"/>
    </location>
</feature>
<accession>A0A814Q8Z9</accession>
<gene>
    <name evidence="3" type="ORF">XAT740_LOCUS19172</name>
</gene>
<dbReference type="Proteomes" id="UP000663828">
    <property type="component" value="Unassembled WGS sequence"/>
</dbReference>
<dbReference type="AlphaFoldDB" id="A0A814Q8Z9"/>
<proteinExistence type="predicted"/>
<evidence type="ECO:0000259" key="2">
    <source>
        <dbReference type="Pfam" id="PF00024"/>
    </source>
</evidence>
<reference evidence="3" key="1">
    <citation type="submission" date="2021-02" db="EMBL/GenBank/DDBJ databases">
        <authorList>
            <person name="Nowell W R."/>
        </authorList>
    </citation>
    <scope>NUCLEOTIDE SEQUENCE</scope>
</reference>
<dbReference type="InterPro" id="IPR003609">
    <property type="entry name" value="Pan_app"/>
</dbReference>
<keyword evidence="4" id="KW-1185">Reference proteome</keyword>
<dbReference type="Pfam" id="PF00024">
    <property type="entry name" value="PAN_1"/>
    <property type="match status" value="1"/>
</dbReference>
<sequence>MDYCLFVLVVNLTMSVGLSLSSVPSRTSSGMLFPCKQFIPSEESFYLGKNKARNRLRCINLCQEASSCQTVTYNQITQECWLFSEHIEYGFGRLVDDDNKHLITIRLDKDSHAMKTKLKEQLSVTISSLKRKPSDVNVCENCEL</sequence>
<evidence type="ECO:0000313" key="4">
    <source>
        <dbReference type="Proteomes" id="UP000663828"/>
    </source>
</evidence>
<dbReference type="SUPFAM" id="SSF57414">
    <property type="entry name" value="Hairpin loop containing domain-like"/>
    <property type="match status" value="1"/>
</dbReference>
<feature type="chain" id="PRO_5032852998" description="Apple domain-containing protein" evidence="1">
    <location>
        <begin position="20"/>
        <end position="144"/>
    </location>
</feature>
<dbReference type="Gene3D" id="3.50.4.10">
    <property type="entry name" value="Hepatocyte Growth Factor"/>
    <property type="match status" value="1"/>
</dbReference>
<feature type="domain" description="Apple" evidence="2">
    <location>
        <begin position="54"/>
        <end position="88"/>
    </location>
</feature>
<organism evidence="3 4">
    <name type="scientific">Adineta ricciae</name>
    <name type="common">Rotifer</name>
    <dbReference type="NCBI Taxonomy" id="249248"/>
    <lineage>
        <taxon>Eukaryota</taxon>
        <taxon>Metazoa</taxon>
        <taxon>Spiralia</taxon>
        <taxon>Gnathifera</taxon>
        <taxon>Rotifera</taxon>
        <taxon>Eurotatoria</taxon>
        <taxon>Bdelloidea</taxon>
        <taxon>Adinetida</taxon>
        <taxon>Adinetidae</taxon>
        <taxon>Adineta</taxon>
    </lineage>
</organism>